<dbReference type="SUPFAM" id="SSF52833">
    <property type="entry name" value="Thioredoxin-like"/>
    <property type="match status" value="1"/>
</dbReference>
<organism evidence="1 2">
    <name type="scientific">Deinobacterium chartae</name>
    <dbReference type="NCBI Taxonomy" id="521158"/>
    <lineage>
        <taxon>Bacteria</taxon>
        <taxon>Thermotogati</taxon>
        <taxon>Deinococcota</taxon>
        <taxon>Deinococci</taxon>
        <taxon>Deinococcales</taxon>
        <taxon>Deinococcaceae</taxon>
        <taxon>Deinobacterium</taxon>
    </lineage>
</organism>
<name>A0A841HYZ9_9DEIO</name>
<evidence type="ECO:0008006" key="3">
    <source>
        <dbReference type="Google" id="ProtNLM"/>
    </source>
</evidence>
<dbReference type="InterPro" id="IPR010350">
    <property type="entry name" value="Aim32/Apd1-like_bac"/>
</dbReference>
<evidence type="ECO:0000313" key="1">
    <source>
        <dbReference type="EMBL" id="MBB6098617.1"/>
    </source>
</evidence>
<dbReference type="EMBL" id="JACHHG010000007">
    <property type="protein sequence ID" value="MBB6098617.1"/>
    <property type="molecule type" value="Genomic_DNA"/>
</dbReference>
<comment type="caution">
    <text evidence="1">The sequence shown here is derived from an EMBL/GenBank/DDBJ whole genome shotgun (WGS) entry which is preliminary data.</text>
</comment>
<dbReference type="RefSeq" id="WP_183987230.1">
    <property type="nucleotide sequence ID" value="NZ_JACHHG010000007.1"/>
</dbReference>
<gene>
    <name evidence="1" type="ORF">HNR42_002052</name>
</gene>
<dbReference type="AlphaFoldDB" id="A0A841HYZ9"/>
<reference evidence="1 2" key="1">
    <citation type="submission" date="2020-08" db="EMBL/GenBank/DDBJ databases">
        <title>Genomic Encyclopedia of Type Strains, Phase IV (KMG-IV): sequencing the most valuable type-strain genomes for metagenomic binning, comparative biology and taxonomic classification.</title>
        <authorList>
            <person name="Goeker M."/>
        </authorList>
    </citation>
    <scope>NUCLEOTIDE SEQUENCE [LARGE SCALE GENOMIC DNA]</scope>
    <source>
        <strain evidence="1 2">DSM 21458</strain>
    </source>
</reference>
<sequence length="338" mass="38526">MSAPNPSAPPRLRLCSVEARRSGEDPIGSALPWQHGFVLELPVGGWDRYRDTASWSERRKAAYTRLGEYYRRTGHYIGQFMAQTDHEPEGGRSGPWRVRHYARPGGQTHGYLRQDYRLDEATFDHLLEALSLDPLNPDLSALARWRIAVPVRPGHRDFHVCTHGRVDAACGKFGFPFYRWLQDRLGDLEGRAWRTSHFGGHHYAPTLVELPSGRAWAWLDPAITKAILQRQGPITAVLGHYRGRSTLDRFAQHLEREGMRLEGWNWFDFRVDGHTVQTCGGRDPEWATARLQFTRPDGTAGRLEGRFERAGEVQTLLHSGGEFGPVTQYRLAHLEVCR</sequence>
<dbReference type="PIRSF" id="PIRSF035042">
    <property type="entry name" value="UCP035042_thirdx"/>
    <property type="match status" value="1"/>
</dbReference>
<accession>A0A841HYZ9</accession>
<dbReference type="Proteomes" id="UP000569951">
    <property type="component" value="Unassembled WGS sequence"/>
</dbReference>
<dbReference type="Pfam" id="PF06999">
    <property type="entry name" value="Suc_Fer-like"/>
    <property type="match status" value="1"/>
</dbReference>
<dbReference type="InterPro" id="IPR036249">
    <property type="entry name" value="Thioredoxin-like_sf"/>
</dbReference>
<dbReference type="CDD" id="cd03062">
    <property type="entry name" value="TRX_Fd_Sucrase"/>
    <property type="match status" value="1"/>
</dbReference>
<evidence type="ECO:0000313" key="2">
    <source>
        <dbReference type="Proteomes" id="UP000569951"/>
    </source>
</evidence>
<proteinExistence type="predicted"/>
<protein>
    <recommendedName>
        <fullName evidence="3">Sucrase ferredoxin</fullName>
    </recommendedName>
</protein>
<dbReference type="InterPro" id="IPR009737">
    <property type="entry name" value="Aim32/Apd1-like"/>
</dbReference>
<keyword evidence="2" id="KW-1185">Reference proteome</keyword>